<evidence type="ECO:0000313" key="1">
    <source>
        <dbReference type="EMBL" id="KAI1697841.1"/>
    </source>
</evidence>
<comment type="caution">
    <text evidence="1">The sequence shown here is derived from an EMBL/GenBank/DDBJ whole genome shotgun (WGS) entry which is preliminary data.</text>
</comment>
<evidence type="ECO:0000313" key="2">
    <source>
        <dbReference type="Proteomes" id="UP001201812"/>
    </source>
</evidence>
<name>A0AAD4MPV6_9BILA</name>
<organism evidence="1 2">
    <name type="scientific">Ditylenchus destructor</name>
    <dbReference type="NCBI Taxonomy" id="166010"/>
    <lineage>
        <taxon>Eukaryota</taxon>
        <taxon>Metazoa</taxon>
        <taxon>Ecdysozoa</taxon>
        <taxon>Nematoda</taxon>
        <taxon>Chromadorea</taxon>
        <taxon>Rhabditida</taxon>
        <taxon>Tylenchina</taxon>
        <taxon>Tylenchomorpha</taxon>
        <taxon>Sphaerularioidea</taxon>
        <taxon>Anguinidae</taxon>
        <taxon>Anguininae</taxon>
        <taxon>Ditylenchus</taxon>
    </lineage>
</organism>
<dbReference type="Proteomes" id="UP001201812">
    <property type="component" value="Unassembled WGS sequence"/>
</dbReference>
<dbReference type="EMBL" id="JAKKPZ010000248">
    <property type="protein sequence ID" value="KAI1697841.1"/>
    <property type="molecule type" value="Genomic_DNA"/>
</dbReference>
<protein>
    <submittedName>
        <fullName evidence="1">Uncharacterized protein</fullName>
    </submittedName>
</protein>
<reference evidence="1" key="1">
    <citation type="submission" date="2022-01" db="EMBL/GenBank/DDBJ databases">
        <title>Genome Sequence Resource for Two Populations of Ditylenchus destructor, the Migratory Endoparasitic Phytonematode.</title>
        <authorList>
            <person name="Zhang H."/>
            <person name="Lin R."/>
            <person name="Xie B."/>
        </authorList>
    </citation>
    <scope>NUCLEOTIDE SEQUENCE</scope>
    <source>
        <strain evidence="1">BazhouSP</strain>
    </source>
</reference>
<sequence length="211" mass="24427">MRPYLLGSVRIRNFGINITKIPYTCADIATLESISHIWAGQSMCLWISNEAQESIQKIFRSHSILKCRELLIDSEHVDVKFYQYSSVYNLEAVYYNRLIKNDDLVDIIMNKAVYPESNTIIDLLALRDTDVLEAIEETRNRFLESPVSFCFRIAIHVILPVEDPGQLAFETRNERTKKMLKLEYVTGEEANERFGMSLFPNPALIFEQVPI</sequence>
<gene>
    <name evidence="1" type="ORF">DdX_18266</name>
</gene>
<accession>A0AAD4MPV6</accession>
<keyword evidence="2" id="KW-1185">Reference proteome</keyword>
<dbReference type="AlphaFoldDB" id="A0AAD4MPV6"/>
<proteinExistence type="predicted"/>